<feature type="binding site" evidence="6">
    <location>
        <begin position="15"/>
        <end position="17"/>
    </location>
    <ligand>
        <name>shikimate</name>
        <dbReference type="ChEBI" id="CHEBI:36208"/>
    </ligand>
</feature>
<dbReference type="InterPro" id="IPR013708">
    <property type="entry name" value="Shikimate_DH-bd_N"/>
</dbReference>
<protein>
    <recommendedName>
        <fullName evidence="1 6">Shikimate dehydrogenase (NADP(+))</fullName>
        <shortName evidence="6">SDH</shortName>
        <ecNumber evidence="1 6">1.1.1.25</ecNumber>
    </recommendedName>
</protein>
<dbReference type="Gene3D" id="3.40.50.720">
    <property type="entry name" value="NAD(P)-binding Rossmann-like Domain"/>
    <property type="match status" value="1"/>
</dbReference>
<dbReference type="EMBL" id="JAVDQI010000002">
    <property type="protein sequence ID" value="MDR6222405.1"/>
    <property type="molecule type" value="Genomic_DNA"/>
</dbReference>
<feature type="binding site" evidence="6">
    <location>
        <position position="86"/>
    </location>
    <ligand>
        <name>shikimate</name>
        <dbReference type="ChEBI" id="CHEBI:36208"/>
    </ligand>
</feature>
<feature type="domain" description="Quinate/shikimate 5-dehydrogenase/glutamyl-tRNA reductase" evidence="7">
    <location>
        <begin position="114"/>
        <end position="186"/>
    </location>
</feature>
<dbReference type="NCBIfam" id="TIGR00507">
    <property type="entry name" value="aroE"/>
    <property type="match status" value="1"/>
</dbReference>
<feature type="binding site" evidence="6">
    <location>
        <begin position="147"/>
        <end position="152"/>
    </location>
    <ligand>
        <name>NADP(+)</name>
        <dbReference type="ChEBI" id="CHEBI:58349"/>
    </ligand>
</feature>
<dbReference type="AlphaFoldDB" id="A0AA90TYE0"/>
<feature type="binding site" evidence="6">
    <location>
        <position position="234"/>
    </location>
    <ligand>
        <name>NADP(+)</name>
        <dbReference type="ChEBI" id="CHEBI:58349"/>
    </ligand>
</feature>
<evidence type="ECO:0000256" key="6">
    <source>
        <dbReference type="HAMAP-Rule" id="MF_00222"/>
    </source>
</evidence>
<dbReference type="Proteomes" id="UP001185015">
    <property type="component" value="Unassembled WGS sequence"/>
</dbReference>
<dbReference type="SUPFAM" id="SSF51735">
    <property type="entry name" value="NAD(P)-binding Rossmann-fold domains"/>
    <property type="match status" value="1"/>
</dbReference>
<keyword evidence="5 6" id="KW-0057">Aromatic amino acid biosynthesis</keyword>
<evidence type="ECO:0000256" key="5">
    <source>
        <dbReference type="ARBA" id="ARBA00023141"/>
    </source>
</evidence>
<dbReference type="PANTHER" id="PTHR21089:SF1">
    <property type="entry name" value="BIFUNCTIONAL 3-DEHYDROQUINATE DEHYDRATASE_SHIKIMATE DEHYDROGENASE, CHLOROPLASTIC"/>
    <property type="match status" value="1"/>
</dbReference>
<dbReference type="InterPro" id="IPR041121">
    <property type="entry name" value="SDH_C"/>
</dbReference>
<evidence type="ECO:0000256" key="1">
    <source>
        <dbReference type="ARBA" id="ARBA00012962"/>
    </source>
</evidence>
<dbReference type="FunFam" id="3.40.50.720:FF:000086">
    <property type="entry name" value="Quinate/shikimate dehydrogenase"/>
    <property type="match status" value="1"/>
</dbReference>
<dbReference type="GO" id="GO:0008652">
    <property type="term" value="P:amino acid biosynthetic process"/>
    <property type="evidence" value="ECO:0007669"/>
    <property type="project" value="UniProtKB-KW"/>
</dbReference>
<feature type="domain" description="Shikimate dehydrogenase substrate binding N-terminal" evidence="8">
    <location>
        <begin position="7"/>
        <end position="88"/>
    </location>
</feature>
<dbReference type="GO" id="GO:0009423">
    <property type="term" value="P:chorismate biosynthetic process"/>
    <property type="evidence" value="ECO:0007669"/>
    <property type="project" value="UniProtKB-UniRule"/>
</dbReference>
<evidence type="ECO:0000259" key="9">
    <source>
        <dbReference type="Pfam" id="PF18317"/>
    </source>
</evidence>
<dbReference type="HAMAP" id="MF_00222">
    <property type="entry name" value="Shikimate_DH_AroE"/>
    <property type="match status" value="1"/>
</dbReference>
<feature type="domain" description="SDH C-terminal" evidence="9">
    <location>
        <begin position="235"/>
        <end position="264"/>
    </location>
</feature>
<keyword evidence="11" id="KW-1185">Reference proteome</keyword>
<dbReference type="GO" id="GO:0019632">
    <property type="term" value="P:shikimate metabolic process"/>
    <property type="evidence" value="ECO:0007669"/>
    <property type="project" value="InterPro"/>
</dbReference>
<feature type="binding site" evidence="6">
    <location>
        <position position="62"/>
    </location>
    <ligand>
        <name>shikimate</name>
        <dbReference type="ChEBI" id="CHEBI:36208"/>
    </ligand>
</feature>
<comment type="catalytic activity">
    <reaction evidence="6">
        <text>shikimate + NADP(+) = 3-dehydroshikimate + NADPH + H(+)</text>
        <dbReference type="Rhea" id="RHEA:17737"/>
        <dbReference type="ChEBI" id="CHEBI:15378"/>
        <dbReference type="ChEBI" id="CHEBI:16630"/>
        <dbReference type="ChEBI" id="CHEBI:36208"/>
        <dbReference type="ChEBI" id="CHEBI:57783"/>
        <dbReference type="ChEBI" id="CHEBI:58349"/>
        <dbReference type="EC" id="1.1.1.25"/>
    </reaction>
</comment>
<dbReference type="GO" id="GO:0050661">
    <property type="term" value="F:NADP binding"/>
    <property type="evidence" value="ECO:0007669"/>
    <property type="project" value="InterPro"/>
</dbReference>
<dbReference type="NCBIfam" id="NF001319">
    <property type="entry name" value="PRK00258.3-3"/>
    <property type="match status" value="1"/>
</dbReference>
<feature type="active site" description="Proton acceptor" evidence="6">
    <location>
        <position position="66"/>
    </location>
</feature>
<dbReference type="Pfam" id="PF18317">
    <property type="entry name" value="SDH_C"/>
    <property type="match status" value="1"/>
</dbReference>
<dbReference type="GO" id="GO:0004764">
    <property type="term" value="F:shikimate 3-dehydrogenase (NADP+) activity"/>
    <property type="evidence" value="ECO:0007669"/>
    <property type="project" value="UniProtKB-UniRule"/>
</dbReference>
<proteinExistence type="inferred from homology"/>
<feature type="binding site" evidence="6">
    <location>
        <position position="213"/>
    </location>
    <ligand>
        <name>shikimate</name>
        <dbReference type="ChEBI" id="CHEBI:36208"/>
    </ligand>
</feature>
<dbReference type="CDD" id="cd01065">
    <property type="entry name" value="NAD_bind_Shikimate_DH"/>
    <property type="match status" value="1"/>
</dbReference>
<dbReference type="Pfam" id="PF01488">
    <property type="entry name" value="Shikimate_DH"/>
    <property type="match status" value="1"/>
</dbReference>
<dbReference type="PANTHER" id="PTHR21089">
    <property type="entry name" value="SHIKIMATE DEHYDROGENASE"/>
    <property type="match status" value="1"/>
</dbReference>
<dbReference type="InterPro" id="IPR022893">
    <property type="entry name" value="Shikimate_DH_fam"/>
</dbReference>
<evidence type="ECO:0000256" key="4">
    <source>
        <dbReference type="ARBA" id="ARBA00023002"/>
    </source>
</evidence>
<keyword evidence="3 6" id="KW-0521">NADP</keyword>
<feature type="binding site" evidence="6">
    <location>
        <position position="241"/>
    </location>
    <ligand>
        <name>shikimate</name>
        <dbReference type="ChEBI" id="CHEBI:36208"/>
    </ligand>
</feature>
<evidence type="ECO:0000259" key="7">
    <source>
        <dbReference type="Pfam" id="PF01488"/>
    </source>
</evidence>
<evidence type="ECO:0000256" key="2">
    <source>
        <dbReference type="ARBA" id="ARBA00022605"/>
    </source>
</evidence>
<sequence>MKKVFAVLGDPIEHSLSPIMHNSAFEALDMDCTYHAFRVEKNDLEHALQGAKAMGFGGLNLTVPLKETALKFVDADPLAAKIGAINTIDFKDGIKGYNTDGIGAKRTIEDEGVEIKDKNVLILGAGGAARAIAFTFAEAGARVNIANRTPERAIQLAAEMGDAKGYGLDIVDKGLDEIDILINTTTVGLGNSNGTLVGAEQMHSDLAVFDIVYNPLMTKLLQEAETAGARPITGIMMLVYQGAEAFRIWTGREPPIEIMKRTVMEALDI</sequence>
<dbReference type="InterPro" id="IPR036291">
    <property type="entry name" value="NAD(P)-bd_dom_sf"/>
</dbReference>
<dbReference type="InterPro" id="IPR011342">
    <property type="entry name" value="Shikimate_DH"/>
</dbReference>
<keyword evidence="4 6" id="KW-0560">Oxidoreductase</keyword>
<feature type="binding site" evidence="6">
    <location>
        <position position="211"/>
    </location>
    <ligand>
        <name>NADP(+)</name>
        <dbReference type="ChEBI" id="CHEBI:58349"/>
    </ligand>
</feature>
<gene>
    <name evidence="6" type="primary">aroE</name>
    <name evidence="10" type="ORF">J2750_000850</name>
</gene>
<organism evidence="10 11">
    <name type="scientific">Methanococcoides alaskense</name>
    <dbReference type="NCBI Taxonomy" id="325778"/>
    <lineage>
        <taxon>Archaea</taxon>
        <taxon>Methanobacteriati</taxon>
        <taxon>Methanobacteriota</taxon>
        <taxon>Stenosarchaea group</taxon>
        <taxon>Methanomicrobia</taxon>
        <taxon>Methanosarcinales</taxon>
        <taxon>Methanosarcinaceae</taxon>
        <taxon>Methanococcoides</taxon>
    </lineage>
</organism>
<dbReference type="SUPFAM" id="SSF53223">
    <property type="entry name" value="Aminoacid dehydrogenase-like, N-terminal domain"/>
    <property type="match status" value="1"/>
</dbReference>
<evidence type="ECO:0000259" key="8">
    <source>
        <dbReference type="Pfam" id="PF08501"/>
    </source>
</evidence>
<feature type="binding site" evidence="6">
    <location>
        <begin position="124"/>
        <end position="128"/>
    </location>
    <ligand>
        <name>NADP(+)</name>
        <dbReference type="ChEBI" id="CHEBI:58349"/>
    </ligand>
</feature>
<dbReference type="EC" id="1.1.1.25" evidence="1 6"/>
<comment type="similarity">
    <text evidence="6">Belongs to the shikimate dehydrogenase family.</text>
</comment>
<name>A0AA90TYE0_9EURY</name>
<dbReference type="InterPro" id="IPR046346">
    <property type="entry name" value="Aminoacid_DH-like_N_sf"/>
</dbReference>
<reference evidence="10 11" key="1">
    <citation type="submission" date="2023-07" db="EMBL/GenBank/DDBJ databases">
        <title>Genomic Encyclopedia of Type Strains, Phase IV (KMG-IV): sequencing the most valuable type-strain genomes for metagenomic binning, comparative biology and taxonomic classification.</title>
        <authorList>
            <person name="Goeker M."/>
        </authorList>
    </citation>
    <scope>NUCLEOTIDE SEQUENCE [LARGE SCALE GENOMIC DNA]</scope>
    <source>
        <strain evidence="10 11">DSM 17273</strain>
    </source>
</reference>
<evidence type="ECO:0000313" key="11">
    <source>
        <dbReference type="Proteomes" id="UP001185015"/>
    </source>
</evidence>
<dbReference type="GO" id="GO:0009073">
    <property type="term" value="P:aromatic amino acid family biosynthetic process"/>
    <property type="evidence" value="ECO:0007669"/>
    <property type="project" value="UniProtKB-KW"/>
</dbReference>
<comment type="caution">
    <text evidence="10">The sequence shown here is derived from an EMBL/GenBank/DDBJ whole genome shotgun (WGS) entry which is preliminary data.</text>
</comment>
<feature type="binding site" evidence="6">
    <location>
        <position position="100"/>
    </location>
    <ligand>
        <name>shikimate</name>
        <dbReference type="ChEBI" id="CHEBI:36208"/>
    </ligand>
</feature>
<dbReference type="RefSeq" id="WP_270095809.1">
    <property type="nucleotide sequence ID" value="NZ_JAQFFK010000002.1"/>
</dbReference>
<evidence type="ECO:0000313" key="10">
    <source>
        <dbReference type="EMBL" id="MDR6222405.1"/>
    </source>
</evidence>
<accession>A0AA90TYE0</accession>
<comment type="function">
    <text evidence="6">Involved in the biosynthesis of the chorismate, which leads to the biosynthesis of aromatic amino acids. Catalyzes the reversible NADPH linked reduction of 3-dehydroshikimate (DHSA) to yield shikimate (SA).</text>
</comment>
<keyword evidence="2 6" id="KW-0028">Amino-acid biosynthesis</keyword>
<comment type="pathway">
    <text evidence="6">Metabolic intermediate biosynthesis; chorismate biosynthesis; chorismate from D-erythrose 4-phosphate and phosphoenolpyruvate: step 4/7.</text>
</comment>
<evidence type="ECO:0000256" key="3">
    <source>
        <dbReference type="ARBA" id="ARBA00022857"/>
    </source>
</evidence>
<comment type="caution">
    <text evidence="6">Lacks conserved residue(s) required for the propagation of feature annotation.</text>
</comment>
<dbReference type="InterPro" id="IPR006151">
    <property type="entry name" value="Shikm_DH/Glu-tRNA_Rdtase"/>
</dbReference>
<dbReference type="Pfam" id="PF08501">
    <property type="entry name" value="Shikimate_dh_N"/>
    <property type="match status" value="1"/>
</dbReference>
<comment type="subunit">
    <text evidence="6">Homodimer.</text>
</comment>
<dbReference type="Gene3D" id="3.40.50.10860">
    <property type="entry name" value="Leucine Dehydrogenase, chain A, domain 1"/>
    <property type="match status" value="1"/>
</dbReference>